<organism evidence="2 3">
    <name type="scientific">Holdemania filiformis DSM 12042</name>
    <dbReference type="NCBI Taxonomy" id="545696"/>
    <lineage>
        <taxon>Bacteria</taxon>
        <taxon>Bacillati</taxon>
        <taxon>Bacillota</taxon>
        <taxon>Erysipelotrichia</taxon>
        <taxon>Erysipelotrichales</taxon>
        <taxon>Erysipelotrichaceae</taxon>
        <taxon>Holdemania</taxon>
    </lineage>
</organism>
<reference evidence="2 3" key="2">
    <citation type="submission" date="2009-02" db="EMBL/GenBank/DDBJ databases">
        <title>Draft genome sequence of Holdemania filiformis DSM 12042.</title>
        <authorList>
            <person name="Sudarsanam P."/>
            <person name="Ley R."/>
            <person name="Guruge J."/>
            <person name="Turnbaugh P.J."/>
            <person name="Mahowald M."/>
            <person name="Liep D."/>
            <person name="Gordon J."/>
        </authorList>
    </citation>
    <scope>NUCLEOTIDE SEQUENCE [LARGE SCALE GENOMIC DNA]</scope>
    <source>
        <strain evidence="2 3">DSM 12042</strain>
    </source>
</reference>
<reference evidence="2 3" key="1">
    <citation type="submission" date="2008-12" db="EMBL/GenBank/DDBJ databases">
        <authorList>
            <person name="Fulton L."/>
            <person name="Clifton S."/>
            <person name="Fulton B."/>
            <person name="Xu J."/>
            <person name="Minx P."/>
            <person name="Pepin K.H."/>
            <person name="Johnson M."/>
            <person name="Bhonagiri V."/>
            <person name="Nash W.E."/>
            <person name="Mardis E.R."/>
            <person name="Wilson R.K."/>
        </authorList>
    </citation>
    <scope>NUCLEOTIDE SEQUENCE [LARGE SCALE GENOMIC DNA]</scope>
    <source>
        <strain evidence="2 3">DSM 12042</strain>
    </source>
</reference>
<protein>
    <submittedName>
        <fullName evidence="2">Uncharacterized protein</fullName>
    </submittedName>
</protein>
<dbReference type="Proteomes" id="UP000005950">
    <property type="component" value="Unassembled WGS sequence"/>
</dbReference>
<dbReference type="EMBL" id="ACCF01000032">
    <property type="protein sequence ID" value="EEF69322.1"/>
    <property type="molecule type" value="Genomic_DNA"/>
</dbReference>
<sequence>MVKKVITNARKERQSKPATISKKTKRQTFACLLPLMLRQ</sequence>
<comment type="caution">
    <text evidence="2">The sequence shown here is derived from an EMBL/GenBank/DDBJ whole genome shotgun (WGS) entry which is preliminary data.</text>
</comment>
<accession>B9Y3X8</accession>
<evidence type="ECO:0000313" key="3">
    <source>
        <dbReference type="Proteomes" id="UP000005950"/>
    </source>
</evidence>
<name>B9Y3X8_9FIRM</name>
<feature type="region of interest" description="Disordered" evidence="1">
    <location>
        <begin position="1"/>
        <end position="23"/>
    </location>
</feature>
<evidence type="ECO:0000313" key="2">
    <source>
        <dbReference type="EMBL" id="EEF69322.1"/>
    </source>
</evidence>
<proteinExistence type="predicted"/>
<dbReference type="STRING" id="545696.HOLDEFILI_00508"/>
<evidence type="ECO:0000256" key="1">
    <source>
        <dbReference type="SAM" id="MobiDB-lite"/>
    </source>
</evidence>
<dbReference type="AlphaFoldDB" id="B9Y3X8"/>
<gene>
    <name evidence="2" type="ORF">HOLDEFILI_00508</name>
</gene>
<dbReference type="HOGENOM" id="CLU_3310945_0_0_9"/>